<feature type="transmembrane region" description="Helical" evidence="1">
    <location>
        <begin position="159"/>
        <end position="176"/>
    </location>
</feature>
<keyword evidence="3" id="KW-1185">Reference proteome</keyword>
<dbReference type="Proteomes" id="UP000694480">
    <property type="component" value="Unassembled WGS sequence"/>
</dbReference>
<feature type="transmembrane region" description="Helical" evidence="1">
    <location>
        <begin position="135"/>
        <end position="152"/>
    </location>
</feature>
<evidence type="ECO:0000256" key="1">
    <source>
        <dbReference type="SAM" id="Phobius"/>
    </source>
</evidence>
<dbReference type="RefSeq" id="WP_194739970.1">
    <property type="nucleotide sequence ID" value="NZ_JADKYY010000014.1"/>
</dbReference>
<gene>
    <name evidence="2" type="ORF">IC612_09570</name>
</gene>
<dbReference type="AlphaFoldDB" id="A0A931ECG4"/>
<feature type="transmembrane region" description="Helical" evidence="1">
    <location>
        <begin position="109"/>
        <end position="129"/>
    </location>
</feature>
<sequence>MEKTKLSQDVHHIREMMEKSSKFLSLSGLSGVFAGFIALLGLYFINQVLNYHNLEYALLSGPLPQGVKLEVGFYGFLMVLFSLVGAYILSLRKSSQSKTSLKNPASRRLLKAFTEPFLLGALVTIGLLINDFPILVAPSTLLFYGIALFYAGHFTYKELSHLGILIAATGSLAFFLPQFGFYLWGFGFGILHILYGSYMHYKYR</sequence>
<dbReference type="EMBL" id="JADKYY010000014">
    <property type="protein sequence ID" value="MBF5028044.1"/>
    <property type="molecule type" value="Genomic_DNA"/>
</dbReference>
<protein>
    <submittedName>
        <fullName evidence="2">Uncharacterized protein</fullName>
    </submittedName>
</protein>
<evidence type="ECO:0000313" key="3">
    <source>
        <dbReference type="Proteomes" id="UP000694480"/>
    </source>
</evidence>
<proteinExistence type="predicted"/>
<comment type="caution">
    <text evidence="2">The sequence shown here is derived from an EMBL/GenBank/DDBJ whole genome shotgun (WGS) entry which is preliminary data.</text>
</comment>
<keyword evidence="1" id="KW-0472">Membrane</keyword>
<organism evidence="2 3">
    <name type="scientific">Planobacterium oryzisoli</name>
    <dbReference type="NCBI Taxonomy" id="2771435"/>
    <lineage>
        <taxon>Bacteria</taxon>
        <taxon>Pseudomonadati</taxon>
        <taxon>Bacteroidota</taxon>
        <taxon>Flavobacteriia</taxon>
        <taxon>Flavobacteriales</taxon>
        <taxon>Weeksellaceae</taxon>
        <taxon>Chryseobacterium group</taxon>
        <taxon>Chryseobacterium</taxon>
    </lineage>
</organism>
<name>A0A931ECG4_9FLAO</name>
<feature type="transmembrane region" description="Helical" evidence="1">
    <location>
        <begin position="23"/>
        <end position="45"/>
    </location>
</feature>
<accession>A0A931ECG4</accession>
<keyword evidence="1" id="KW-0812">Transmembrane</keyword>
<feature type="transmembrane region" description="Helical" evidence="1">
    <location>
        <begin position="182"/>
        <end position="201"/>
    </location>
</feature>
<feature type="transmembrane region" description="Helical" evidence="1">
    <location>
        <begin position="71"/>
        <end position="89"/>
    </location>
</feature>
<reference evidence="2" key="1">
    <citation type="submission" date="2020-11" db="EMBL/GenBank/DDBJ databases">
        <title>Genome seq and assembly of Planobacterium sp.</title>
        <authorList>
            <person name="Chhetri G."/>
        </authorList>
    </citation>
    <scope>NUCLEOTIDE SEQUENCE</scope>
    <source>
        <strain evidence="2">GCR5</strain>
    </source>
</reference>
<evidence type="ECO:0000313" key="2">
    <source>
        <dbReference type="EMBL" id="MBF5028044.1"/>
    </source>
</evidence>
<keyword evidence="1" id="KW-1133">Transmembrane helix</keyword>